<organism evidence="2 3">
    <name type="scientific">Virgibacillus byunsanensis</name>
    <dbReference type="NCBI Taxonomy" id="570945"/>
    <lineage>
        <taxon>Bacteria</taxon>
        <taxon>Bacillati</taxon>
        <taxon>Bacillota</taxon>
        <taxon>Bacilli</taxon>
        <taxon>Bacillales</taxon>
        <taxon>Bacillaceae</taxon>
        <taxon>Virgibacillus</taxon>
    </lineage>
</organism>
<dbReference type="NCBIfam" id="TIGR02206">
    <property type="entry name" value="intg_mem_TP0381"/>
    <property type="match status" value="1"/>
</dbReference>
<name>A0ABW3LKA1_9BACI</name>
<keyword evidence="1" id="KW-0812">Transmembrane</keyword>
<dbReference type="EMBL" id="JBHTKJ010000011">
    <property type="protein sequence ID" value="MFD1037721.1"/>
    <property type="molecule type" value="Genomic_DNA"/>
</dbReference>
<feature type="transmembrane region" description="Helical" evidence="1">
    <location>
        <begin position="135"/>
        <end position="156"/>
    </location>
</feature>
<feature type="transmembrane region" description="Helical" evidence="1">
    <location>
        <begin position="20"/>
        <end position="38"/>
    </location>
</feature>
<feature type="transmembrane region" description="Helical" evidence="1">
    <location>
        <begin position="81"/>
        <end position="98"/>
    </location>
</feature>
<sequence length="241" mass="27579">MGEWFTTLYGDSFAPFGTSHLIVLFIYLAGIILLLITYKKIISSNYLYNTLRWFFFSLLILSELGYQAWSIHNGIWSLREYIPLHLCGIASIIAAAALATHNKKLIYITFFIGLIPSLLALITPELPYGYPHFRFWKLFIHHIAISWVSIFLVATNPIKITFKAMVETYGYLLIYAAIIGFLINPWLNSNYLYLSTTPTTSTPLDLLGSGFWYYVNLCLLGLIVLIGQFGLYKLFKKVSTR</sequence>
<reference evidence="3" key="1">
    <citation type="journal article" date="2019" name="Int. J. Syst. Evol. Microbiol.">
        <title>The Global Catalogue of Microorganisms (GCM) 10K type strain sequencing project: providing services to taxonomists for standard genome sequencing and annotation.</title>
        <authorList>
            <consortium name="The Broad Institute Genomics Platform"/>
            <consortium name="The Broad Institute Genome Sequencing Center for Infectious Disease"/>
            <person name="Wu L."/>
            <person name="Ma J."/>
        </authorList>
    </citation>
    <scope>NUCLEOTIDE SEQUENCE [LARGE SCALE GENOMIC DNA]</scope>
    <source>
        <strain evidence="3">CCUG 56754</strain>
    </source>
</reference>
<gene>
    <name evidence="2" type="ORF">ACFQ3N_04735</name>
</gene>
<dbReference type="Pfam" id="PF14808">
    <property type="entry name" value="TMEM164"/>
    <property type="match status" value="1"/>
</dbReference>
<feature type="transmembrane region" description="Helical" evidence="1">
    <location>
        <begin position="168"/>
        <end position="187"/>
    </location>
</feature>
<dbReference type="InterPro" id="IPR011737">
    <property type="entry name" value="CHP02206_TP0381"/>
</dbReference>
<dbReference type="RefSeq" id="WP_390360051.1">
    <property type="nucleotide sequence ID" value="NZ_JBHTKJ010000011.1"/>
</dbReference>
<dbReference type="Proteomes" id="UP001597040">
    <property type="component" value="Unassembled WGS sequence"/>
</dbReference>
<evidence type="ECO:0000313" key="2">
    <source>
        <dbReference type="EMBL" id="MFD1037721.1"/>
    </source>
</evidence>
<evidence type="ECO:0000256" key="1">
    <source>
        <dbReference type="SAM" id="Phobius"/>
    </source>
</evidence>
<comment type="caution">
    <text evidence="2">The sequence shown here is derived from an EMBL/GenBank/DDBJ whole genome shotgun (WGS) entry which is preliminary data.</text>
</comment>
<keyword evidence="1" id="KW-1133">Transmembrane helix</keyword>
<keyword evidence="3" id="KW-1185">Reference proteome</keyword>
<feature type="transmembrane region" description="Helical" evidence="1">
    <location>
        <begin position="211"/>
        <end position="232"/>
    </location>
</feature>
<feature type="transmembrane region" description="Helical" evidence="1">
    <location>
        <begin position="105"/>
        <end position="123"/>
    </location>
</feature>
<protein>
    <submittedName>
        <fullName evidence="2">TIGR02206 family membrane protein</fullName>
    </submittedName>
</protein>
<keyword evidence="1" id="KW-0472">Membrane</keyword>
<feature type="transmembrane region" description="Helical" evidence="1">
    <location>
        <begin position="50"/>
        <end position="69"/>
    </location>
</feature>
<evidence type="ECO:0000313" key="3">
    <source>
        <dbReference type="Proteomes" id="UP001597040"/>
    </source>
</evidence>
<proteinExistence type="predicted"/>
<accession>A0ABW3LKA1</accession>